<dbReference type="VEuPathDB" id="VectorBase:GPAI022520"/>
<reference evidence="2" key="1">
    <citation type="submission" date="2014-03" db="EMBL/GenBank/DDBJ databases">
        <authorList>
            <person name="Aksoy S."/>
            <person name="Warren W."/>
            <person name="Wilson R.K."/>
        </authorList>
    </citation>
    <scope>NUCLEOTIDE SEQUENCE [LARGE SCALE GENOMIC DNA]</scope>
    <source>
        <strain evidence="2">IAEA</strain>
    </source>
</reference>
<protein>
    <submittedName>
        <fullName evidence="1">Uncharacterized protein</fullName>
    </submittedName>
</protein>
<dbReference type="Proteomes" id="UP000092445">
    <property type="component" value="Unassembled WGS sequence"/>
</dbReference>
<dbReference type="AlphaFoldDB" id="A0A1A9ZR88"/>
<accession>A0A1A9ZR88</accession>
<sequence length="191" mass="22478">MVSSPIIRATGLQFPIDEGNTSHMLFRIHVEKNTHFPLSNHKSKKSKEIHERRNCVNLLGYIEKKITIAWRFTPTMVEMRKKELHEKDLLSTNYSLRMKLIMEFFIHDDEYVTVRHFGFDCDYGSNPDSIYTSIPTTSNSRLTLTLNSFIYLRLVSAMNGSLRRNESDNKKCCLQQQQQQQQQQKQQTYNP</sequence>
<dbReference type="EnsemblMetazoa" id="GPAI022520-RA">
    <property type="protein sequence ID" value="GPAI022520-PA"/>
    <property type="gene ID" value="GPAI022520"/>
</dbReference>
<evidence type="ECO:0000313" key="1">
    <source>
        <dbReference type="EnsemblMetazoa" id="GPAI022520-PA"/>
    </source>
</evidence>
<reference evidence="1" key="2">
    <citation type="submission" date="2020-05" db="UniProtKB">
        <authorList>
            <consortium name="EnsemblMetazoa"/>
        </authorList>
    </citation>
    <scope>IDENTIFICATION</scope>
    <source>
        <strain evidence="1">IAEA</strain>
    </source>
</reference>
<evidence type="ECO:0000313" key="2">
    <source>
        <dbReference type="Proteomes" id="UP000092445"/>
    </source>
</evidence>
<keyword evidence="2" id="KW-1185">Reference proteome</keyword>
<proteinExistence type="predicted"/>
<name>A0A1A9ZR88_GLOPL</name>
<organism evidence="1 2">
    <name type="scientific">Glossina pallidipes</name>
    <name type="common">Tsetse fly</name>
    <dbReference type="NCBI Taxonomy" id="7398"/>
    <lineage>
        <taxon>Eukaryota</taxon>
        <taxon>Metazoa</taxon>
        <taxon>Ecdysozoa</taxon>
        <taxon>Arthropoda</taxon>
        <taxon>Hexapoda</taxon>
        <taxon>Insecta</taxon>
        <taxon>Pterygota</taxon>
        <taxon>Neoptera</taxon>
        <taxon>Endopterygota</taxon>
        <taxon>Diptera</taxon>
        <taxon>Brachycera</taxon>
        <taxon>Muscomorpha</taxon>
        <taxon>Hippoboscoidea</taxon>
        <taxon>Glossinidae</taxon>
        <taxon>Glossina</taxon>
    </lineage>
</organism>